<comment type="miscellaneous">
    <text evidence="14">Bacitracin is thought to be involved in the inhibition of peptidoglycan synthesis by sequestering undecaprenyl diphosphate, thereby reducing the pool of lipid carrier available.</text>
</comment>
<keyword evidence="8 14" id="KW-1133">Transmembrane helix</keyword>
<accession>A0ABY4EA46</accession>
<protein>
    <recommendedName>
        <fullName evidence="4 14">Undecaprenyl-diphosphatase</fullName>
        <ecNumber evidence="3 14">3.6.1.27</ecNumber>
    </recommendedName>
    <alternativeName>
        <fullName evidence="12 14">Bacitracin resistance protein</fullName>
    </alternativeName>
    <alternativeName>
        <fullName evidence="11 14">Undecaprenyl pyrophosphate phosphatase</fullName>
    </alternativeName>
</protein>
<evidence type="ECO:0000256" key="5">
    <source>
        <dbReference type="ARBA" id="ARBA00022475"/>
    </source>
</evidence>
<dbReference type="HAMAP" id="MF_01006">
    <property type="entry name" value="Undec_diphosphatase"/>
    <property type="match status" value="1"/>
</dbReference>
<keyword evidence="14" id="KW-0573">Peptidoglycan synthesis</keyword>
<evidence type="ECO:0000256" key="14">
    <source>
        <dbReference type="HAMAP-Rule" id="MF_01006"/>
    </source>
</evidence>
<evidence type="ECO:0000256" key="11">
    <source>
        <dbReference type="ARBA" id="ARBA00032707"/>
    </source>
</evidence>
<keyword evidence="9 14" id="KW-0472">Membrane</keyword>
<feature type="transmembrane region" description="Helical" evidence="14">
    <location>
        <begin position="91"/>
        <end position="109"/>
    </location>
</feature>
<comment type="function">
    <text evidence="14">Catalyzes the dephosphorylation of undecaprenyl diphosphate (UPP). Confers resistance to bacitracin.</text>
</comment>
<keyword evidence="7 14" id="KW-0378">Hydrolase</keyword>
<feature type="transmembrane region" description="Helical" evidence="14">
    <location>
        <begin position="251"/>
        <end position="271"/>
    </location>
</feature>
<name>A0ABY4EA46_VITST</name>
<evidence type="ECO:0000256" key="1">
    <source>
        <dbReference type="ARBA" id="ARBA00004651"/>
    </source>
</evidence>
<evidence type="ECO:0000256" key="10">
    <source>
        <dbReference type="ARBA" id="ARBA00023251"/>
    </source>
</evidence>
<evidence type="ECO:0000256" key="8">
    <source>
        <dbReference type="ARBA" id="ARBA00022989"/>
    </source>
</evidence>
<comment type="catalytic activity">
    <reaction evidence="13 14">
        <text>di-trans,octa-cis-undecaprenyl diphosphate + H2O = di-trans,octa-cis-undecaprenyl phosphate + phosphate + H(+)</text>
        <dbReference type="Rhea" id="RHEA:28094"/>
        <dbReference type="ChEBI" id="CHEBI:15377"/>
        <dbReference type="ChEBI" id="CHEBI:15378"/>
        <dbReference type="ChEBI" id="CHEBI:43474"/>
        <dbReference type="ChEBI" id="CHEBI:58405"/>
        <dbReference type="ChEBI" id="CHEBI:60392"/>
        <dbReference type="EC" id="3.6.1.27"/>
    </reaction>
</comment>
<reference evidence="15" key="2">
    <citation type="journal article" date="2022" name="Res Sq">
        <title>Evolution of multicellular longitudinally dividing oral cavity symbionts (Neisseriaceae).</title>
        <authorList>
            <person name="Nyongesa S."/>
            <person name="Weber P."/>
            <person name="Bernet E."/>
            <person name="Pullido F."/>
            <person name="Nieckarz M."/>
            <person name="Delaby M."/>
            <person name="Nieves C."/>
            <person name="Viehboeck T."/>
            <person name="Krause N."/>
            <person name="Rivera-Millot A."/>
            <person name="Nakamura A."/>
            <person name="Vischer N."/>
            <person name="VanNieuwenhze M."/>
            <person name="Brun Y."/>
            <person name="Cava F."/>
            <person name="Bulgheresi S."/>
            <person name="Veyrier F."/>
        </authorList>
    </citation>
    <scope>NUCLEOTIDE SEQUENCE</scope>
    <source>
        <strain evidence="15">SAG 1488-6</strain>
    </source>
</reference>
<evidence type="ECO:0000313" key="16">
    <source>
        <dbReference type="Proteomes" id="UP000832034"/>
    </source>
</evidence>
<keyword evidence="14" id="KW-0961">Cell wall biogenesis/degradation</keyword>
<keyword evidence="5 14" id="KW-1003">Cell membrane</keyword>
<dbReference type="Pfam" id="PF02673">
    <property type="entry name" value="BacA"/>
    <property type="match status" value="1"/>
</dbReference>
<evidence type="ECO:0000256" key="3">
    <source>
        <dbReference type="ARBA" id="ARBA00012374"/>
    </source>
</evidence>
<evidence type="ECO:0000256" key="9">
    <source>
        <dbReference type="ARBA" id="ARBA00023136"/>
    </source>
</evidence>
<feature type="transmembrane region" description="Helical" evidence="14">
    <location>
        <begin position="191"/>
        <end position="209"/>
    </location>
</feature>
<evidence type="ECO:0000256" key="7">
    <source>
        <dbReference type="ARBA" id="ARBA00022801"/>
    </source>
</evidence>
<keyword evidence="14" id="KW-0133">Cell shape</keyword>
<feature type="transmembrane region" description="Helical" evidence="14">
    <location>
        <begin position="45"/>
        <end position="63"/>
    </location>
</feature>
<gene>
    <name evidence="14" type="primary">uppP</name>
    <name evidence="15" type="ORF">LVJ81_00805</name>
</gene>
<dbReference type="Proteomes" id="UP000832034">
    <property type="component" value="Chromosome"/>
</dbReference>
<dbReference type="EC" id="3.6.1.27" evidence="3 14"/>
<dbReference type="PANTHER" id="PTHR30622">
    <property type="entry name" value="UNDECAPRENYL-DIPHOSPHATASE"/>
    <property type="match status" value="1"/>
</dbReference>
<keyword evidence="10 14" id="KW-0046">Antibiotic resistance</keyword>
<dbReference type="PANTHER" id="PTHR30622:SF2">
    <property type="entry name" value="UNDECAPRENYL-DIPHOSPHATASE"/>
    <property type="match status" value="1"/>
</dbReference>
<evidence type="ECO:0000256" key="6">
    <source>
        <dbReference type="ARBA" id="ARBA00022692"/>
    </source>
</evidence>
<sequence length="272" mass="29985">MDILLESLKYIIIGLVQGLTEPIPVSSSGHVMIASHILGFADSSFFFALLTNTASLVAILFFYRKDLLTITQESARYISHKRPEDRHSFRFVLWVIIGTIPAGVLGILFKDALETDITLSVIAVTLTITGIALLIISRQRGQRQTDSMTIKDAIIIGLAQAVALTPGISRSGATVVAGLARQLNPAAALKYSFMLYIPVSIGGLVLGAKKLLDMSVSGEQMFYYAVTFVVTTITTYYALQWFMGIMQKGKLLYFSYYCFAVAAILMIWQWMV</sequence>
<comment type="subcellular location">
    <subcellularLocation>
        <location evidence="1 14">Cell membrane</location>
        <topology evidence="1 14">Multi-pass membrane protein</topology>
    </subcellularLocation>
</comment>
<comment type="similarity">
    <text evidence="2 14">Belongs to the UppP family.</text>
</comment>
<evidence type="ECO:0000256" key="13">
    <source>
        <dbReference type="ARBA" id="ARBA00047594"/>
    </source>
</evidence>
<keyword evidence="6 14" id="KW-0812">Transmembrane</keyword>
<evidence type="ECO:0000256" key="12">
    <source>
        <dbReference type="ARBA" id="ARBA00032932"/>
    </source>
</evidence>
<feature type="transmembrane region" description="Helical" evidence="14">
    <location>
        <begin position="115"/>
        <end position="136"/>
    </location>
</feature>
<feature type="transmembrane region" description="Helical" evidence="14">
    <location>
        <begin position="221"/>
        <end position="239"/>
    </location>
</feature>
<reference evidence="15" key="1">
    <citation type="submission" date="2021-12" db="EMBL/GenBank/DDBJ databases">
        <authorList>
            <person name="Veyrier F.J."/>
        </authorList>
    </citation>
    <scope>NUCLEOTIDE SEQUENCE</scope>
    <source>
        <strain evidence="15">SAG 1488-6</strain>
    </source>
</reference>
<organism evidence="15 16">
    <name type="scientific">Vitreoscilla stercoraria</name>
    <dbReference type="NCBI Taxonomy" id="61"/>
    <lineage>
        <taxon>Bacteria</taxon>
        <taxon>Pseudomonadati</taxon>
        <taxon>Pseudomonadota</taxon>
        <taxon>Betaproteobacteria</taxon>
        <taxon>Neisseriales</taxon>
        <taxon>Neisseriaceae</taxon>
        <taxon>Vitreoscilla</taxon>
    </lineage>
</organism>
<dbReference type="RefSeq" id="WP_019957968.1">
    <property type="nucleotide sequence ID" value="NZ_CP091512.1"/>
</dbReference>
<dbReference type="InterPro" id="IPR003824">
    <property type="entry name" value="UppP"/>
</dbReference>
<evidence type="ECO:0000256" key="4">
    <source>
        <dbReference type="ARBA" id="ARBA00021581"/>
    </source>
</evidence>
<dbReference type="EMBL" id="CP091512">
    <property type="protein sequence ID" value="UOO92621.1"/>
    <property type="molecule type" value="Genomic_DNA"/>
</dbReference>
<keyword evidence="16" id="KW-1185">Reference proteome</keyword>
<evidence type="ECO:0000256" key="2">
    <source>
        <dbReference type="ARBA" id="ARBA00010621"/>
    </source>
</evidence>
<evidence type="ECO:0000313" key="15">
    <source>
        <dbReference type="EMBL" id="UOO92621.1"/>
    </source>
</evidence>
<proteinExistence type="inferred from homology"/>